<dbReference type="SUPFAM" id="SSF89392">
    <property type="entry name" value="Prokaryotic lipoproteins and lipoprotein localization factors"/>
    <property type="match status" value="1"/>
</dbReference>
<keyword evidence="3" id="KW-1003">Cell membrane</keyword>
<dbReference type="PROSITE" id="PS51257">
    <property type="entry name" value="PROKAR_LIPOPROTEIN"/>
    <property type="match status" value="1"/>
</dbReference>
<dbReference type="Gene3D" id="2.50.20.20">
    <property type="match status" value="1"/>
</dbReference>
<evidence type="ECO:0000256" key="1">
    <source>
        <dbReference type="ARBA" id="ARBA00004196"/>
    </source>
</evidence>
<evidence type="ECO:0000256" key="4">
    <source>
        <dbReference type="SAM" id="SignalP"/>
    </source>
</evidence>
<dbReference type="InterPro" id="IPR029046">
    <property type="entry name" value="LolA/LolB/LppX"/>
</dbReference>
<dbReference type="Pfam" id="PF07161">
    <property type="entry name" value="LppX_LprAFG"/>
    <property type="match status" value="1"/>
</dbReference>
<evidence type="ECO:0000313" key="6">
    <source>
        <dbReference type="Proteomes" id="UP000292003"/>
    </source>
</evidence>
<accession>A0A4Q7J5D2</accession>
<dbReference type="RefSeq" id="WP_130476529.1">
    <property type="nucleotide sequence ID" value="NZ_SFCC01000008.1"/>
</dbReference>
<keyword evidence="4" id="KW-0732">Signal</keyword>
<name>A0A4Q7J5D2_9PSEU</name>
<comment type="similarity">
    <text evidence="2">Belongs to the LppX/LprAFG lipoprotein family.</text>
</comment>
<organism evidence="5 6">
    <name type="scientific">Amycolatopsis suaedae</name>
    <dbReference type="NCBI Taxonomy" id="2510978"/>
    <lineage>
        <taxon>Bacteria</taxon>
        <taxon>Bacillati</taxon>
        <taxon>Actinomycetota</taxon>
        <taxon>Actinomycetes</taxon>
        <taxon>Pseudonocardiales</taxon>
        <taxon>Pseudonocardiaceae</taxon>
        <taxon>Amycolatopsis</taxon>
    </lineage>
</organism>
<keyword evidence="3" id="KW-0472">Membrane</keyword>
<dbReference type="InterPro" id="IPR009830">
    <property type="entry name" value="LppX/LprAFG"/>
</dbReference>
<comment type="subcellular location">
    <subcellularLocation>
        <location evidence="1">Cell envelope</location>
    </subcellularLocation>
</comment>
<keyword evidence="5" id="KW-0449">Lipoprotein</keyword>
<protein>
    <submittedName>
        <fullName evidence="5">LppX_LprAFG lipoprotein</fullName>
    </submittedName>
</protein>
<evidence type="ECO:0000256" key="2">
    <source>
        <dbReference type="ARBA" id="ARBA00009194"/>
    </source>
</evidence>
<comment type="caution">
    <text evidence="5">The sequence shown here is derived from an EMBL/GenBank/DDBJ whole genome shotgun (WGS) entry which is preliminary data.</text>
</comment>
<gene>
    <name evidence="5" type="ORF">EWH70_17770</name>
</gene>
<reference evidence="5 6" key="1">
    <citation type="submission" date="2019-02" db="EMBL/GenBank/DDBJ databases">
        <title>Draft genome sequence of Amycolatopsis sp. 8-3EHSu isolated from roots of Suaeda maritima.</title>
        <authorList>
            <person name="Duangmal K."/>
            <person name="Chantavorakit T."/>
        </authorList>
    </citation>
    <scope>NUCLEOTIDE SEQUENCE [LARGE SCALE GENOMIC DNA]</scope>
    <source>
        <strain evidence="5 6">8-3EHSu</strain>
    </source>
</reference>
<feature type="signal peptide" evidence="4">
    <location>
        <begin position="1"/>
        <end position="21"/>
    </location>
</feature>
<evidence type="ECO:0000313" key="5">
    <source>
        <dbReference type="EMBL" id="RZQ62791.1"/>
    </source>
</evidence>
<keyword evidence="6" id="KW-1185">Reference proteome</keyword>
<feature type="chain" id="PRO_5039607041" evidence="4">
    <location>
        <begin position="22"/>
        <end position="230"/>
    </location>
</feature>
<dbReference type="CDD" id="cd16334">
    <property type="entry name" value="LppX-like"/>
    <property type="match status" value="1"/>
</dbReference>
<proteinExistence type="inferred from homology"/>
<dbReference type="Proteomes" id="UP000292003">
    <property type="component" value="Unassembled WGS sequence"/>
</dbReference>
<dbReference type="EMBL" id="SFCC01000008">
    <property type="protein sequence ID" value="RZQ62791.1"/>
    <property type="molecule type" value="Genomic_DNA"/>
</dbReference>
<dbReference type="GO" id="GO:0030313">
    <property type="term" value="C:cell envelope"/>
    <property type="evidence" value="ECO:0007669"/>
    <property type="project" value="UniProtKB-SubCell"/>
</dbReference>
<sequence length="230" mass="23537">MKPRRLLFAAFALAIGATLGACSSDEPGAQLPDAATLVSESATAMRDVRSAHFTLQTNGTVAGLSVQSLEGDLTKDGGPSGSAKGTGKLELGGQLIEGEFVLTGDTLYLKGPTGGFQKIPAMLSSSVYDPSAVLDPERGIAKVIGGVQEPKTEAREDVGGVAAYKVTGKLPQAALTGLLPGVQGDTEATYWLQADGKRLPLKASVKFPDGATVEVTLSDVDKPVTVTPPA</sequence>
<evidence type="ECO:0000256" key="3">
    <source>
        <dbReference type="ARBA" id="ARBA00022475"/>
    </source>
</evidence>
<dbReference type="OrthoDB" id="4763237at2"/>
<dbReference type="AlphaFoldDB" id="A0A4Q7J5D2"/>